<dbReference type="PANTHER" id="PTHR22617">
    <property type="entry name" value="CHEMOTAXIS SENSOR HISTIDINE KINASE-RELATED"/>
    <property type="match status" value="1"/>
</dbReference>
<evidence type="ECO:0000313" key="2">
    <source>
        <dbReference type="Proteomes" id="UP000234752"/>
    </source>
</evidence>
<organism evidence="1 2">
    <name type="scientific">Niveispirillum cyanobacteriorum</name>
    <dbReference type="NCBI Taxonomy" id="1612173"/>
    <lineage>
        <taxon>Bacteria</taxon>
        <taxon>Pseudomonadati</taxon>
        <taxon>Pseudomonadota</taxon>
        <taxon>Alphaproteobacteria</taxon>
        <taxon>Rhodospirillales</taxon>
        <taxon>Azospirillaceae</taxon>
        <taxon>Niveispirillum</taxon>
    </lineage>
</organism>
<evidence type="ECO:0000313" key="1">
    <source>
        <dbReference type="EMBL" id="AUN33022.1"/>
    </source>
</evidence>
<dbReference type="PANTHER" id="PTHR22617:SF43">
    <property type="entry name" value="PROTEIN PILI"/>
    <property type="match status" value="1"/>
</dbReference>
<dbReference type="SUPFAM" id="SSF50341">
    <property type="entry name" value="CheW-like"/>
    <property type="match status" value="1"/>
</dbReference>
<dbReference type="SMART" id="SM00260">
    <property type="entry name" value="CheW"/>
    <property type="match status" value="1"/>
</dbReference>
<keyword evidence="1" id="KW-0614">Plasmid</keyword>
<dbReference type="InterPro" id="IPR002545">
    <property type="entry name" value="CheW-lke_dom"/>
</dbReference>
<dbReference type="KEGG" id="ncb:C0V82_21665"/>
<dbReference type="Pfam" id="PF01584">
    <property type="entry name" value="CheW"/>
    <property type="match status" value="1"/>
</dbReference>
<name>A0A2K9NIX2_9PROT</name>
<dbReference type="InterPro" id="IPR039315">
    <property type="entry name" value="CheW"/>
</dbReference>
<dbReference type="GO" id="GO:0005829">
    <property type="term" value="C:cytosol"/>
    <property type="evidence" value="ECO:0007669"/>
    <property type="project" value="TreeGrafter"/>
</dbReference>
<protein>
    <submittedName>
        <fullName evidence="1">Chemotaxis protein CheW</fullName>
    </submittedName>
</protein>
<dbReference type="EMBL" id="CP025613">
    <property type="protein sequence ID" value="AUN33022.1"/>
    <property type="molecule type" value="Genomic_DNA"/>
</dbReference>
<proteinExistence type="predicted"/>
<gene>
    <name evidence="1" type="ORF">C0V82_21665</name>
</gene>
<dbReference type="AlphaFoldDB" id="A0A2K9NIX2"/>
<dbReference type="InterPro" id="IPR036061">
    <property type="entry name" value="CheW-like_dom_sf"/>
</dbReference>
<dbReference type="GO" id="GO:0007165">
    <property type="term" value="P:signal transduction"/>
    <property type="evidence" value="ECO:0007669"/>
    <property type="project" value="InterPro"/>
</dbReference>
<dbReference type="OrthoDB" id="3291462at2"/>
<accession>A0A2K9NIX2</accession>
<sequence>MGAVRAAEAVDADAMVDLLLFTLDGRPFAVRLGQVERVTAMAAFRPLPGAPAVVAGVINVGGRFLPVLDVRARLGMAVRSPRLDDGLVVVRLARQSVALWIDHVDGTLRQPSDSLIPADNVVPAGGYFEAVTALPGGPVFIHDLDRFLSMEEQGALDAAMARESAS</sequence>
<dbReference type="Proteomes" id="UP000234752">
    <property type="component" value="Plasmid unnamed1"/>
</dbReference>
<keyword evidence="2" id="KW-1185">Reference proteome</keyword>
<reference evidence="1 2" key="1">
    <citation type="submission" date="2017-12" db="EMBL/GenBank/DDBJ databases">
        <title>Genomes of bacteria within cyanobacterial aggregates.</title>
        <authorList>
            <person name="Cai H."/>
        </authorList>
    </citation>
    <scope>NUCLEOTIDE SEQUENCE [LARGE SCALE GENOMIC DNA]</scope>
    <source>
        <strain evidence="1 2">TH16</strain>
        <plasmid evidence="1 2">unnamed1</plasmid>
    </source>
</reference>
<dbReference type="GO" id="GO:0006935">
    <property type="term" value="P:chemotaxis"/>
    <property type="evidence" value="ECO:0007669"/>
    <property type="project" value="InterPro"/>
</dbReference>
<dbReference type="RefSeq" id="WP_102114546.1">
    <property type="nucleotide sequence ID" value="NZ_BMGN01000001.1"/>
</dbReference>
<dbReference type="PROSITE" id="PS50851">
    <property type="entry name" value="CHEW"/>
    <property type="match status" value="1"/>
</dbReference>
<dbReference type="Gene3D" id="2.40.50.180">
    <property type="entry name" value="CheA-289, Domain 4"/>
    <property type="match status" value="1"/>
</dbReference>
<dbReference type="Gene3D" id="2.30.30.40">
    <property type="entry name" value="SH3 Domains"/>
    <property type="match status" value="1"/>
</dbReference>
<geneLocation type="plasmid" evidence="1 2">
    <name>unnamed1</name>
</geneLocation>